<dbReference type="GeneID" id="24106185"/>
<feature type="region of interest" description="Disordered" evidence="1">
    <location>
        <begin position="1"/>
        <end position="107"/>
    </location>
</feature>
<keyword evidence="3" id="KW-1185">Reference proteome</keyword>
<dbReference type="EMBL" id="DF238775">
    <property type="protein sequence ID" value="GAC93319.1"/>
    <property type="molecule type" value="Genomic_DNA"/>
</dbReference>
<accession>R9NXI9</accession>
<evidence type="ECO:0000313" key="2">
    <source>
        <dbReference type="EMBL" id="GAC93319.1"/>
    </source>
</evidence>
<organism evidence="2 3">
    <name type="scientific">Pseudozyma hubeiensis (strain SY62)</name>
    <name type="common">Yeast</name>
    <dbReference type="NCBI Taxonomy" id="1305764"/>
    <lineage>
        <taxon>Eukaryota</taxon>
        <taxon>Fungi</taxon>
        <taxon>Dikarya</taxon>
        <taxon>Basidiomycota</taxon>
        <taxon>Ustilaginomycotina</taxon>
        <taxon>Ustilaginomycetes</taxon>
        <taxon>Ustilaginales</taxon>
        <taxon>Ustilaginaceae</taxon>
        <taxon>Pseudozyma</taxon>
    </lineage>
</organism>
<name>R9NXI9_PSEHS</name>
<evidence type="ECO:0000313" key="3">
    <source>
        <dbReference type="Proteomes" id="UP000014071"/>
    </source>
</evidence>
<feature type="compositionally biased region" description="Basic and acidic residues" evidence="1">
    <location>
        <begin position="59"/>
        <end position="85"/>
    </location>
</feature>
<dbReference type="Proteomes" id="UP000014071">
    <property type="component" value="Unassembled WGS sequence"/>
</dbReference>
<feature type="compositionally biased region" description="Basic and acidic residues" evidence="1">
    <location>
        <begin position="1"/>
        <end position="28"/>
    </location>
</feature>
<protein>
    <submittedName>
        <fullName evidence="2">Uncharacterized protein</fullName>
    </submittedName>
</protein>
<dbReference type="AlphaFoldDB" id="R9NXI9"/>
<reference evidence="3" key="1">
    <citation type="journal article" date="2013" name="Genome Announc.">
        <title>Draft genome sequence of the basidiomycetous yeast-like fungus Pseudozyma hubeiensis SY62, which produces an abundant amount of the biosurfactant mannosylerythritol lipids.</title>
        <authorList>
            <person name="Konishi M."/>
            <person name="Hatada Y."/>
            <person name="Horiuchi J."/>
        </authorList>
    </citation>
    <scope>NUCLEOTIDE SEQUENCE [LARGE SCALE GENOMIC DNA]</scope>
    <source>
        <strain evidence="3">SY62</strain>
    </source>
</reference>
<proteinExistence type="predicted"/>
<gene>
    <name evidence="2" type="ORF">PHSY_000884</name>
</gene>
<feature type="compositionally biased region" description="Basic residues" evidence="1">
    <location>
        <begin position="86"/>
        <end position="99"/>
    </location>
</feature>
<sequence>MQRWRLGGERKENGGDGNEKRCKYEGGEKSAGGAAKIGRVRAEFDVDDSASPDSNAADESDKLYHGWTGGKDRHDSGKRHAENGRPTKRRATQKAKKGRASGLKLTE</sequence>
<dbReference type="HOGENOM" id="CLU_2211128_0_0_1"/>
<dbReference type="RefSeq" id="XP_012186906.1">
    <property type="nucleotide sequence ID" value="XM_012331516.1"/>
</dbReference>
<evidence type="ECO:0000256" key="1">
    <source>
        <dbReference type="SAM" id="MobiDB-lite"/>
    </source>
</evidence>